<evidence type="ECO:0000256" key="3">
    <source>
        <dbReference type="ARBA" id="ARBA00030267"/>
    </source>
</evidence>
<dbReference type="InterPro" id="IPR056149">
    <property type="entry name" value="PRP5/DDX46/KHDC4_KH"/>
</dbReference>
<feature type="compositionally biased region" description="Basic and acidic residues" evidence="5">
    <location>
        <begin position="154"/>
        <end position="167"/>
    </location>
</feature>
<feature type="domain" description="ATP-dependent RNA helicase PRP5/DDX46/KHDC4 KH" evidence="7">
    <location>
        <begin position="60"/>
        <end position="141"/>
    </location>
</feature>
<dbReference type="CDD" id="cd22385">
    <property type="entry name" value="KH-I_KHDC4_rpt1"/>
    <property type="match status" value="1"/>
</dbReference>
<feature type="region of interest" description="Disordered" evidence="5">
    <location>
        <begin position="879"/>
        <end position="909"/>
    </location>
</feature>
<reference evidence="9" key="1">
    <citation type="submission" date="2025-08" db="UniProtKB">
        <authorList>
            <consortium name="RefSeq"/>
        </authorList>
    </citation>
    <scope>IDENTIFICATION</scope>
</reference>
<dbReference type="InterPro" id="IPR036612">
    <property type="entry name" value="KH_dom_type_1_sf"/>
</dbReference>
<evidence type="ECO:0000256" key="1">
    <source>
        <dbReference type="ARBA" id="ARBA00006093"/>
    </source>
</evidence>
<feature type="region of interest" description="Disordered" evidence="5">
    <location>
        <begin position="791"/>
        <end position="816"/>
    </location>
</feature>
<evidence type="ECO:0000256" key="4">
    <source>
        <dbReference type="ARBA" id="ARBA00045732"/>
    </source>
</evidence>
<comment type="function">
    <text evidence="4">RNA-binding protein involved in pre-mRNA splicing. Interacts with the PRP19C/Prp19 complex/NTC/Nineteen complex which is part of the spliceosome. Involved in regulating splice site selection. Binds preferentially RNA with A/C rich sequences and poly-C stretches.</text>
</comment>
<dbReference type="GeneID" id="106811194"/>
<dbReference type="PANTHER" id="PTHR15744">
    <property type="entry name" value="BLOM7"/>
    <property type="match status" value="1"/>
</dbReference>
<keyword evidence="8" id="KW-1185">Reference proteome</keyword>
<dbReference type="InterPro" id="IPR031121">
    <property type="entry name" value="RIK/BLOM7"/>
</dbReference>
<comment type="similarity">
    <text evidence="1">Belongs to the KHDC4 family.</text>
</comment>
<evidence type="ECO:0000313" key="9">
    <source>
        <dbReference type="RefSeq" id="XP_014670227.1"/>
    </source>
</evidence>
<dbReference type="PANTHER" id="PTHR15744:SF0">
    <property type="entry name" value="KH HOMOLOGY DOMAIN-CONTAINING PROTEIN 4"/>
    <property type="match status" value="1"/>
</dbReference>
<protein>
    <recommendedName>
        <fullName evidence="2">KH homology domain-containing protein 4</fullName>
    </recommendedName>
    <alternativeName>
        <fullName evidence="3">Brings lots of money 7</fullName>
    </alternativeName>
</protein>
<feature type="region of interest" description="Disordered" evidence="5">
    <location>
        <begin position="924"/>
        <end position="949"/>
    </location>
</feature>
<feature type="domain" description="KHDC4/BBP-like KH-domain type I" evidence="6">
    <location>
        <begin position="206"/>
        <end position="280"/>
    </location>
</feature>
<dbReference type="Pfam" id="PF23469">
    <property type="entry name" value="KH_12"/>
    <property type="match status" value="1"/>
</dbReference>
<dbReference type="Proteomes" id="UP000695022">
    <property type="component" value="Unplaced"/>
</dbReference>
<evidence type="ECO:0000259" key="7">
    <source>
        <dbReference type="Pfam" id="PF23469"/>
    </source>
</evidence>
<sequence>MANSCYGQKGSLEAAAEAAAKVDAELVAKGKLKLPAANKPKTVTGAGGLQYRKEANDLFVAEVDINNVPMAARNILTRGHTQDEINKYSGAAVSTRGRYMAPGDREKNNMGERPLFLHISGPNQESIDLAVAKVNETIDNAYKNKQQKWQQRGTRPEAPRLPTRHEAPVQFPPRFRGPPPPMGLQPRFPPEGLLLQEKVMVGLDAAPPTFPVKDKILGPGGSYITHIISETGAKVELLGKGSGAVDPIMGMESFEPMHLQIMHPRIEGLQAAKELCENLCHTVRQECATVQEHAQALAAAQLAQLVANQQAAQPLLQNAGLAGLSAAMNPSSVLSHTTSAPSLLNTPQSLLTSASLLPSAQALLNRQAQAGLGSLGHSGSATAYLPRVASLPQQLSTSTPYSIAISLAAANSLAQSFVSLASSGLSSTNLVAAIRQPAVSLPAYNSLGQQLLPSNALPGLAGTAGSLQQQLSMTQQLPASNLPVSMQVVLPPNSIGGSLAGQYFGPRFINTAPPQSLATLPPHLQLLQGGSLSQVQVMTPGNFASSLAQLGPAGTSLVSSISSLPQPNIVAEGQPQKRRFMEEPPKRDEPLLGYQHGPPHLPHVVNPQLAQVGQQPAGVQMAASLASLGSQTGHLSIAGVQQHGRLGEEQLRAGDMSGELRHFAHPGQRQELVESSSPHVPRHMPPGFMPAPTPQPQGIVANVTQPHQPPSYAGMAYSGLQPGVHLQQLPPAGPASTAANLLLQPPPPPPVEQDRNREDLDKHLMLRPPSVGNSAAEHNSYNHYQDMLRSIATDNGDRGPPEPKRPKLSPEEERECDERMSGMRQVQLDASKFPLSHGNKSHHYGGDRPFLHEQRSRFSDADDRVRFMEQDRSMYGEIINRPPFAEDRPPFTSSYDRPQYGPPLNANPGQQVLAQQPMQVLPPEAQTNQQFPPPGYYSDPNRPFWMAPQ</sequence>
<dbReference type="InterPro" id="IPR047889">
    <property type="entry name" value="KHDC4_KH-I_second"/>
</dbReference>
<feature type="region of interest" description="Disordered" evidence="5">
    <location>
        <begin position="724"/>
        <end position="755"/>
    </location>
</feature>
<dbReference type="RefSeq" id="XP_014670227.1">
    <property type="nucleotide sequence ID" value="XM_014814741.1"/>
</dbReference>
<evidence type="ECO:0000256" key="2">
    <source>
        <dbReference type="ARBA" id="ARBA00017795"/>
    </source>
</evidence>
<proteinExistence type="inferred from homology"/>
<dbReference type="InterPro" id="IPR047890">
    <property type="entry name" value="KHDC4_KH-I_first"/>
</dbReference>
<dbReference type="InterPro" id="IPR055256">
    <property type="entry name" value="KH_1_KHDC4/BBP-like"/>
</dbReference>
<dbReference type="SUPFAM" id="SSF54791">
    <property type="entry name" value="Eukaryotic type KH-domain (KH-domain type I)"/>
    <property type="match status" value="2"/>
</dbReference>
<feature type="region of interest" description="Disordered" evidence="5">
    <location>
        <begin position="145"/>
        <end position="180"/>
    </location>
</feature>
<accession>A0ABM1EDF6</accession>
<dbReference type="Gene3D" id="3.30.1370.10">
    <property type="entry name" value="K Homology domain, type 1"/>
    <property type="match status" value="2"/>
</dbReference>
<gene>
    <name evidence="9" type="primary">LOC106811194</name>
</gene>
<dbReference type="CDD" id="cd22386">
    <property type="entry name" value="KH-I_KHDC4_rpt2"/>
    <property type="match status" value="1"/>
</dbReference>
<feature type="compositionally biased region" description="Basic and acidic residues" evidence="5">
    <location>
        <begin position="795"/>
        <end position="816"/>
    </location>
</feature>
<organism evidence="8 9">
    <name type="scientific">Priapulus caudatus</name>
    <name type="common">Priapulid worm</name>
    <dbReference type="NCBI Taxonomy" id="37621"/>
    <lineage>
        <taxon>Eukaryota</taxon>
        <taxon>Metazoa</taxon>
        <taxon>Ecdysozoa</taxon>
        <taxon>Scalidophora</taxon>
        <taxon>Priapulida</taxon>
        <taxon>Priapulimorpha</taxon>
        <taxon>Priapulimorphida</taxon>
        <taxon>Priapulidae</taxon>
        <taxon>Priapulus</taxon>
    </lineage>
</organism>
<evidence type="ECO:0000259" key="6">
    <source>
        <dbReference type="Pfam" id="PF22675"/>
    </source>
</evidence>
<dbReference type="Pfam" id="PF22675">
    <property type="entry name" value="KH-I_KHDC4-BBP"/>
    <property type="match status" value="1"/>
</dbReference>
<evidence type="ECO:0000256" key="5">
    <source>
        <dbReference type="SAM" id="MobiDB-lite"/>
    </source>
</evidence>
<name>A0ABM1EDF6_PRICU</name>
<evidence type="ECO:0000313" key="8">
    <source>
        <dbReference type="Proteomes" id="UP000695022"/>
    </source>
</evidence>